<proteinExistence type="inferred from homology"/>
<dbReference type="InterPro" id="IPR036928">
    <property type="entry name" value="AS_sf"/>
</dbReference>
<sequence>MTSCVEHTEACLAAAHEHNPRLRALIDIYDDQALAAAHAADAAAARGASLGLLHGMTVSVKANIDVAGQRTSAGAAFLADNIPAADAPVVERLRQAGAVVVGSANMAELAFGSRSFSAVGGQCRNPWNEQRIPGGSSGGSAVSVAANMCTGSLGTDTGGSVRLPACFNGVSGLRPTHGRIPIRGVLPVSEHNDTVGPLARDVRDVARLFAVLAGFDAKDATSVDARLANFLPTLGDGVAGLTIGLPRNHYFESLEPAVAEAVMAAARRLERAGAKLVDVDVPGAEHAHMHMSRAVFSDVCHVFHDRLKNQPGTITASVVERMRHGFEVTGIQYAEAMAFRNQLRLGMRGVFAQVDLLLSPTSPLAAPLIEDGANLLEATKAVTRNTYAGALASLPGLSVPCGFTPEGLPIGLQLEAAWWNEPLLLRAGVAFQQDTDFHRQQPPLQG</sequence>
<name>A0A6N1WYA7_9BURK</name>
<dbReference type="EMBL" id="CP054840">
    <property type="protein sequence ID" value="QKV51967.1"/>
    <property type="molecule type" value="Genomic_DNA"/>
</dbReference>
<keyword evidence="4" id="KW-1185">Reference proteome</keyword>
<dbReference type="Proteomes" id="UP000509579">
    <property type="component" value="Chromosome"/>
</dbReference>
<accession>A0A6N1WYA7</accession>
<protein>
    <submittedName>
        <fullName evidence="3">Amidase</fullName>
    </submittedName>
</protein>
<dbReference type="GO" id="GO:0003824">
    <property type="term" value="F:catalytic activity"/>
    <property type="evidence" value="ECO:0007669"/>
    <property type="project" value="InterPro"/>
</dbReference>
<dbReference type="RefSeq" id="WP_175502870.1">
    <property type="nucleotide sequence ID" value="NZ_CP054840.1"/>
</dbReference>
<dbReference type="PANTHER" id="PTHR11895:SF7">
    <property type="entry name" value="GLUTAMYL-TRNA(GLN) AMIDOTRANSFERASE SUBUNIT A, MITOCHONDRIAL"/>
    <property type="match status" value="1"/>
</dbReference>
<dbReference type="Pfam" id="PF01425">
    <property type="entry name" value="Amidase"/>
    <property type="match status" value="1"/>
</dbReference>
<gene>
    <name evidence="3" type="ORF">HUK68_03100</name>
</gene>
<dbReference type="InterPro" id="IPR023631">
    <property type="entry name" value="Amidase_dom"/>
</dbReference>
<dbReference type="InterPro" id="IPR000120">
    <property type="entry name" value="Amidase"/>
</dbReference>
<reference evidence="3 4" key="1">
    <citation type="submission" date="2020-06" db="EMBL/GenBank/DDBJ databases">
        <title>Acidovorax antarctica sp. nov., isolated from Corinth ice sheet soil, Antarctic Fields Peninsula.</title>
        <authorList>
            <person name="Xu Q."/>
            <person name="Peng F."/>
        </authorList>
    </citation>
    <scope>NUCLEOTIDE SEQUENCE [LARGE SCALE GENOMIC DNA]</scope>
    <source>
        <strain evidence="3 4">16-35-5</strain>
    </source>
</reference>
<feature type="domain" description="Amidase" evidence="2">
    <location>
        <begin position="6"/>
        <end position="425"/>
    </location>
</feature>
<comment type="similarity">
    <text evidence="1">Belongs to the amidase family.</text>
</comment>
<dbReference type="AlphaFoldDB" id="A0A6N1WYA7"/>
<evidence type="ECO:0000259" key="2">
    <source>
        <dbReference type="Pfam" id="PF01425"/>
    </source>
</evidence>
<evidence type="ECO:0000313" key="3">
    <source>
        <dbReference type="EMBL" id="QKV51967.1"/>
    </source>
</evidence>
<dbReference type="PANTHER" id="PTHR11895">
    <property type="entry name" value="TRANSAMIDASE"/>
    <property type="match status" value="1"/>
</dbReference>
<evidence type="ECO:0000256" key="1">
    <source>
        <dbReference type="ARBA" id="ARBA00009199"/>
    </source>
</evidence>
<dbReference type="PROSITE" id="PS00571">
    <property type="entry name" value="AMIDASES"/>
    <property type="match status" value="1"/>
</dbReference>
<dbReference type="Gene3D" id="3.90.1300.10">
    <property type="entry name" value="Amidase signature (AS) domain"/>
    <property type="match status" value="1"/>
</dbReference>
<evidence type="ECO:0000313" key="4">
    <source>
        <dbReference type="Proteomes" id="UP000509579"/>
    </source>
</evidence>
<dbReference type="InterPro" id="IPR020556">
    <property type="entry name" value="Amidase_CS"/>
</dbReference>
<dbReference type="KEGG" id="aant:HUK68_03100"/>
<dbReference type="SUPFAM" id="SSF75304">
    <property type="entry name" value="Amidase signature (AS) enzymes"/>
    <property type="match status" value="1"/>
</dbReference>
<organism evidence="3 4">
    <name type="scientific">Comamonas antarctica</name>
    <dbReference type="NCBI Taxonomy" id="2743470"/>
    <lineage>
        <taxon>Bacteria</taxon>
        <taxon>Pseudomonadati</taxon>
        <taxon>Pseudomonadota</taxon>
        <taxon>Betaproteobacteria</taxon>
        <taxon>Burkholderiales</taxon>
        <taxon>Comamonadaceae</taxon>
        <taxon>Comamonas</taxon>
    </lineage>
</organism>